<comment type="similarity">
    <text evidence="1 5 6 11">Belongs to the histidinol dehydrogenase family.</text>
</comment>
<dbReference type="PRINTS" id="PR00083">
    <property type="entry name" value="HOLDHDRGNASE"/>
</dbReference>
<dbReference type="PIRSF" id="PIRSF000099">
    <property type="entry name" value="Histidinol_dh"/>
    <property type="match status" value="1"/>
</dbReference>
<reference evidence="12 13" key="1">
    <citation type="submission" date="2019-08" db="EMBL/GenBank/DDBJ databases">
        <title>Sphingorhabdus soil sp. nov., isolated from arctic soil.</title>
        <authorList>
            <person name="Liu Y."/>
        </authorList>
    </citation>
    <scope>NUCLEOTIDE SEQUENCE [LARGE SCALE GENOMIC DNA]</scope>
    <source>
        <strain evidence="12 13">D-2Q-5-6</strain>
    </source>
</reference>
<feature type="active site" description="Proton acceptor" evidence="5 7">
    <location>
        <position position="326"/>
    </location>
</feature>
<dbReference type="GO" id="GO:0008270">
    <property type="term" value="F:zinc ion binding"/>
    <property type="evidence" value="ECO:0007669"/>
    <property type="project" value="UniProtKB-UniRule"/>
</dbReference>
<keyword evidence="2 5" id="KW-0479">Metal-binding</keyword>
<evidence type="ECO:0000256" key="6">
    <source>
        <dbReference type="PIRNR" id="PIRNR000099"/>
    </source>
</evidence>
<feature type="binding site" evidence="5 9">
    <location>
        <position position="414"/>
    </location>
    <ligand>
        <name>substrate</name>
    </ligand>
</feature>
<evidence type="ECO:0000256" key="3">
    <source>
        <dbReference type="ARBA" id="ARBA00022833"/>
    </source>
</evidence>
<evidence type="ECO:0000313" key="12">
    <source>
        <dbReference type="EMBL" id="TXC68789.1"/>
    </source>
</evidence>
<dbReference type="Gene3D" id="1.20.5.1300">
    <property type="match status" value="1"/>
</dbReference>
<evidence type="ECO:0000256" key="11">
    <source>
        <dbReference type="RuleBase" id="RU004175"/>
    </source>
</evidence>
<comment type="function">
    <text evidence="5">Catalyzes the sequential NAD-dependent oxidations of L-histidinol to L-histidinaldehyde and then to L-histidine.</text>
</comment>
<evidence type="ECO:0000256" key="1">
    <source>
        <dbReference type="ARBA" id="ARBA00010178"/>
    </source>
</evidence>
<dbReference type="EMBL" id="VOPY01000002">
    <property type="protein sequence ID" value="TXC68789.1"/>
    <property type="molecule type" value="Genomic_DNA"/>
</dbReference>
<gene>
    <name evidence="5 12" type="primary">hisD</name>
    <name evidence="12" type="ORF">FSZ31_07380</name>
</gene>
<feature type="binding site" evidence="5 8">
    <location>
        <position position="126"/>
    </location>
    <ligand>
        <name>NAD(+)</name>
        <dbReference type="ChEBI" id="CHEBI:57540"/>
    </ligand>
</feature>
<dbReference type="PANTHER" id="PTHR21256">
    <property type="entry name" value="HISTIDINOL DEHYDROGENASE HDH"/>
    <property type="match status" value="1"/>
</dbReference>
<dbReference type="Gene3D" id="3.40.50.1980">
    <property type="entry name" value="Nitrogenase molybdenum iron protein domain"/>
    <property type="match status" value="2"/>
</dbReference>
<feature type="binding site" evidence="5 9">
    <location>
        <position position="419"/>
    </location>
    <ligand>
        <name>substrate</name>
    </ligand>
</feature>
<keyword evidence="5 8" id="KW-0520">NAD</keyword>
<dbReference type="FunFam" id="3.40.50.1980:FF:000001">
    <property type="entry name" value="Histidinol dehydrogenase"/>
    <property type="match status" value="1"/>
</dbReference>
<dbReference type="RefSeq" id="WP_147122743.1">
    <property type="nucleotide sequence ID" value="NZ_VOPY01000002.1"/>
</dbReference>
<feature type="binding site" evidence="5 10">
    <location>
        <position position="360"/>
    </location>
    <ligand>
        <name>Zn(2+)</name>
        <dbReference type="ChEBI" id="CHEBI:29105"/>
    </ligand>
</feature>
<feature type="binding site" evidence="5 9">
    <location>
        <position position="327"/>
    </location>
    <ligand>
        <name>substrate</name>
    </ligand>
</feature>
<evidence type="ECO:0000256" key="4">
    <source>
        <dbReference type="ARBA" id="ARBA00023002"/>
    </source>
</evidence>
<organism evidence="12 13">
    <name type="scientific">Flavisphingopyxis soli</name>
    <dbReference type="NCBI Taxonomy" id="2601267"/>
    <lineage>
        <taxon>Bacteria</taxon>
        <taxon>Pseudomonadati</taxon>
        <taxon>Pseudomonadota</taxon>
        <taxon>Alphaproteobacteria</taxon>
        <taxon>Sphingomonadales</taxon>
        <taxon>Sphingopyxidaceae</taxon>
        <taxon>Flavisphingopyxis</taxon>
    </lineage>
</organism>
<evidence type="ECO:0000313" key="13">
    <source>
        <dbReference type="Proteomes" id="UP000321129"/>
    </source>
</evidence>
<dbReference type="CDD" id="cd06572">
    <property type="entry name" value="Histidinol_dh"/>
    <property type="match status" value="1"/>
</dbReference>
<keyword evidence="5" id="KW-0368">Histidine biosynthesis</keyword>
<feature type="active site" description="Proton acceptor" evidence="5 7">
    <location>
        <position position="327"/>
    </location>
</feature>
<protein>
    <recommendedName>
        <fullName evidence="5">Histidinol dehydrogenase</fullName>
        <shortName evidence="5">HDH</shortName>
        <ecNumber evidence="5">1.1.1.23</ecNumber>
    </recommendedName>
</protein>
<feature type="binding site" evidence="5 9">
    <location>
        <position position="259"/>
    </location>
    <ligand>
        <name>substrate</name>
    </ligand>
</feature>
<dbReference type="AlphaFoldDB" id="A0A5C6U7G8"/>
<keyword evidence="13" id="KW-1185">Reference proteome</keyword>
<comment type="catalytic activity">
    <reaction evidence="5">
        <text>L-histidinol + 2 NAD(+) + H2O = L-histidine + 2 NADH + 3 H(+)</text>
        <dbReference type="Rhea" id="RHEA:20641"/>
        <dbReference type="ChEBI" id="CHEBI:15377"/>
        <dbReference type="ChEBI" id="CHEBI:15378"/>
        <dbReference type="ChEBI" id="CHEBI:57540"/>
        <dbReference type="ChEBI" id="CHEBI:57595"/>
        <dbReference type="ChEBI" id="CHEBI:57699"/>
        <dbReference type="ChEBI" id="CHEBI:57945"/>
        <dbReference type="EC" id="1.1.1.23"/>
    </reaction>
</comment>
<evidence type="ECO:0000256" key="5">
    <source>
        <dbReference type="HAMAP-Rule" id="MF_01024"/>
    </source>
</evidence>
<dbReference type="NCBIfam" id="TIGR00069">
    <property type="entry name" value="hisD"/>
    <property type="match status" value="1"/>
</dbReference>
<dbReference type="GO" id="GO:0051287">
    <property type="term" value="F:NAD binding"/>
    <property type="evidence" value="ECO:0007669"/>
    <property type="project" value="InterPro"/>
</dbReference>
<dbReference type="GO" id="GO:0004399">
    <property type="term" value="F:histidinol dehydrogenase activity"/>
    <property type="evidence" value="ECO:0007669"/>
    <property type="project" value="UniProtKB-UniRule"/>
</dbReference>
<dbReference type="InterPro" id="IPR001692">
    <property type="entry name" value="Histidinol_DH_CS"/>
</dbReference>
<feature type="binding site" evidence="5 10">
    <location>
        <position position="419"/>
    </location>
    <ligand>
        <name>Zn(2+)</name>
        <dbReference type="ChEBI" id="CHEBI:29105"/>
    </ligand>
</feature>
<dbReference type="HAMAP" id="MF_01024">
    <property type="entry name" value="HisD"/>
    <property type="match status" value="1"/>
</dbReference>
<dbReference type="InterPro" id="IPR016161">
    <property type="entry name" value="Ald_DH/histidinol_DH"/>
</dbReference>
<proteinExistence type="inferred from homology"/>
<comment type="caution">
    <text evidence="12">The sequence shown here is derived from an EMBL/GenBank/DDBJ whole genome shotgun (WGS) entry which is preliminary data.</text>
</comment>
<dbReference type="InterPro" id="IPR022695">
    <property type="entry name" value="Histidinol_DH_monofunct"/>
</dbReference>
<dbReference type="OrthoDB" id="9805269at2"/>
<feature type="binding site" evidence="5 8">
    <location>
        <position position="188"/>
    </location>
    <ligand>
        <name>NAD(+)</name>
        <dbReference type="ChEBI" id="CHEBI:57540"/>
    </ligand>
</feature>
<evidence type="ECO:0000256" key="9">
    <source>
        <dbReference type="PIRSR" id="PIRSR000099-3"/>
    </source>
</evidence>
<evidence type="ECO:0000256" key="7">
    <source>
        <dbReference type="PIRSR" id="PIRSR000099-1"/>
    </source>
</evidence>
<dbReference type="SUPFAM" id="SSF53720">
    <property type="entry name" value="ALDH-like"/>
    <property type="match status" value="1"/>
</dbReference>
<evidence type="ECO:0000256" key="10">
    <source>
        <dbReference type="PIRSR" id="PIRSR000099-4"/>
    </source>
</evidence>
<evidence type="ECO:0000256" key="8">
    <source>
        <dbReference type="PIRSR" id="PIRSR000099-2"/>
    </source>
</evidence>
<dbReference type="GO" id="GO:0005829">
    <property type="term" value="C:cytosol"/>
    <property type="evidence" value="ECO:0007669"/>
    <property type="project" value="TreeGrafter"/>
</dbReference>
<dbReference type="GO" id="GO:0000105">
    <property type="term" value="P:L-histidine biosynthetic process"/>
    <property type="evidence" value="ECO:0007669"/>
    <property type="project" value="UniProtKB-UniRule"/>
</dbReference>
<keyword evidence="3 5" id="KW-0862">Zinc</keyword>
<accession>A0A5C6U7G8</accession>
<feature type="binding site" evidence="5 8">
    <location>
        <position position="211"/>
    </location>
    <ligand>
        <name>NAD(+)</name>
        <dbReference type="ChEBI" id="CHEBI:57540"/>
    </ligand>
</feature>
<dbReference type="Pfam" id="PF00815">
    <property type="entry name" value="Histidinol_dh"/>
    <property type="match status" value="1"/>
</dbReference>
<feature type="binding site" evidence="5 9">
    <location>
        <position position="360"/>
    </location>
    <ligand>
        <name>substrate</name>
    </ligand>
</feature>
<dbReference type="InterPro" id="IPR012131">
    <property type="entry name" value="Hstdl_DH"/>
</dbReference>
<keyword evidence="4 5" id="KW-0560">Oxidoreductase</keyword>
<feature type="binding site" evidence="5 9">
    <location>
        <position position="237"/>
    </location>
    <ligand>
        <name>substrate</name>
    </ligand>
</feature>
<dbReference type="EC" id="1.1.1.23" evidence="5"/>
<dbReference type="PANTHER" id="PTHR21256:SF2">
    <property type="entry name" value="HISTIDINE BIOSYNTHESIS TRIFUNCTIONAL PROTEIN"/>
    <property type="match status" value="1"/>
</dbReference>
<dbReference type="UniPathway" id="UPA00031">
    <property type="reaction ID" value="UER00014"/>
</dbReference>
<feature type="binding site" evidence="5 9">
    <location>
        <position position="262"/>
    </location>
    <ligand>
        <name>substrate</name>
    </ligand>
</feature>
<dbReference type="Proteomes" id="UP000321129">
    <property type="component" value="Unassembled WGS sequence"/>
</dbReference>
<keyword evidence="5" id="KW-0028">Amino-acid biosynthesis</keyword>
<name>A0A5C6U7G8_9SPHN</name>
<comment type="pathway">
    <text evidence="5">Amino-acid biosynthesis; L-histidine biosynthesis; L-histidine from 5-phospho-alpha-D-ribose 1-diphosphate: step 9/9.</text>
</comment>
<sequence>MKTLTWSELDDNARDAALARPAARADAALREGVRTIIEDVRDSGWDALCAHAERIDGTPPKRIAVALAAEDARRRLTTEQMRAMQLARANIARFHDAARPADLSIETLPGLTVRKLWRPIDSVGIYVPGGTAPLFSTLMMLAIPAKAAGVPNIAVVTPPRPDGTLDPAIAVAAELAGIDAIWSVGGAQAIAALAFGAGDIPRCAKICGPGNAWVAEAKTQVAAMAGGPAIDLPAGPSELMVIADGDASPEIVAADLLGQAEHDASAQVVLVTTDATLAKRVAALLPELAASLPRRDIALASLDNARIIIADSLAIAADIANLYAPEHLSLAISDPDALLPAIRNAGAVFAGALAAETFGDYLAGSSHVLPTDGGARAWGGVTVHTFLKAMTVQSVTPAALRKIAAPAATLARIEGLEAHARAAEARLVTQNAGATA</sequence>
<feature type="binding site" evidence="5 10">
    <location>
        <position position="262"/>
    </location>
    <ligand>
        <name>Zn(2+)</name>
        <dbReference type="ChEBI" id="CHEBI:29105"/>
    </ligand>
</feature>
<comment type="cofactor">
    <cofactor evidence="5 10">
        <name>Zn(2+)</name>
        <dbReference type="ChEBI" id="CHEBI:29105"/>
    </cofactor>
    <text evidence="5 10">Binds 1 zinc ion per subunit.</text>
</comment>
<feature type="binding site" evidence="5 10">
    <location>
        <position position="259"/>
    </location>
    <ligand>
        <name>Zn(2+)</name>
        <dbReference type="ChEBI" id="CHEBI:29105"/>
    </ligand>
</feature>
<evidence type="ECO:0000256" key="2">
    <source>
        <dbReference type="ARBA" id="ARBA00022723"/>
    </source>
</evidence>
<dbReference type="PROSITE" id="PS00611">
    <property type="entry name" value="HISOL_DEHYDROGENASE"/>
    <property type="match status" value="1"/>
</dbReference>